<organism evidence="1 2">
    <name type="scientific">Petrotoga miotherma DSM 10691</name>
    <dbReference type="NCBI Taxonomy" id="1434326"/>
    <lineage>
        <taxon>Bacteria</taxon>
        <taxon>Thermotogati</taxon>
        <taxon>Thermotogota</taxon>
        <taxon>Thermotogae</taxon>
        <taxon>Petrotogales</taxon>
        <taxon>Petrotogaceae</taxon>
        <taxon>Petrotoga</taxon>
    </lineage>
</organism>
<dbReference type="Proteomes" id="UP000236199">
    <property type="component" value="Unassembled WGS sequence"/>
</dbReference>
<proteinExistence type="predicted"/>
<sequence>MKYGQEISKIHNSNIENNLRKALENNLRKALGVLQKDGVYAMFLWLEGKDKEIRTRINELLNNNEIKKYFFDNNSADRFPDDFSEFCKELQNVAEDIDKLFFMKKILERTLTYALYHVKVGKNDKVGENNVAKT</sequence>
<gene>
    <name evidence="1" type="ORF">X928_01905</name>
</gene>
<dbReference type="AlphaFoldDB" id="A0A2K1PG37"/>
<keyword evidence="2" id="KW-1185">Reference proteome</keyword>
<evidence type="ECO:0000313" key="2">
    <source>
        <dbReference type="Proteomes" id="UP000236199"/>
    </source>
</evidence>
<name>A0A2K1PG37_9BACT</name>
<reference evidence="1 2" key="1">
    <citation type="submission" date="2013-12" db="EMBL/GenBank/DDBJ databases">
        <title>Comparative genomics of Petrotoga isolates.</title>
        <authorList>
            <person name="Nesbo C.L."/>
            <person name="Charchuk R."/>
            <person name="Chow K."/>
        </authorList>
    </citation>
    <scope>NUCLEOTIDE SEQUENCE [LARGE SCALE GENOMIC DNA]</scope>
    <source>
        <strain evidence="1 2">DSM 10691</strain>
    </source>
</reference>
<accession>A0A2K1PG37</accession>
<protein>
    <recommendedName>
        <fullName evidence="3">CRISPR type III-B/RAMP module-associated protein Cmr5</fullName>
    </recommendedName>
</protein>
<evidence type="ECO:0008006" key="3">
    <source>
        <dbReference type="Google" id="ProtNLM"/>
    </source>
</evidence>
<dbReference type="EMBL" id="AZRM01000010">
    <property type="protein sequence ID" value="PNS01771.1"/>
    <property type="molecule type" value="Genomic_DNA"/>
</dbReference>
<evidence type="ECO:0000313" key="1">
    <source>
        <dbReference type="EMBL" id="PNS01771.1"/>
    </source>
</evidence>
<comment type="caution">
    <text evidence="1">The sequence shown here is derived from an EMBL/GenBank/DDBJ whole genome shotgun (WGS) entry which is preliminary data.</text>
</comment>